<dbReference type="AlphaFoldDB" id="B3MTK7"/>
<dbReference type="EMBL" id="CH902623">
    <property type="protein sequence ID" value="EDV30138.1"/>
    <property type="molecule type" value="Genomic_DNA"/>
</dbReference>
<dbReference type="OrthoDB" id="26184at2759"/>
<dbReference type="InParanoid" id="B3MTK7"/>
<feature type="domain" description="RING-type" evidence="7">
    <location>
        <begin position="610"/>
        <end position="650"/>
    </location>
</feature>
<dbReference type="PROSITE" id="PS50089">
    <property type="entry name" value="ZF_RING_2"/>
    <property type="match status" value="1"/>
</dbReference>
<comment type="subcellular location">
    <subcellularLocation>
        <location evidence="1">Late endosome membrane</location>
        <topology evidence="1">Peripheral membrane protein</topology>
        <orientation evidence="1">Cytoplasmic side</orientation>
    </subcellularLocation>
</comment>
<dbReference type="PhylomeDB" id="B3MTK7"/>
<dbReference type="STRING" id="7217.B3MTK7"/>
<dbReference type="GeneID" id="6502724"/>
<dbReference type="GO" id="GO:0006904">
    <property type="term" value="P:vesicle docking involved in exocytosis"/>
    <property type="evidence" value="ECO:0007669"/>
    <property type="project" value="TreeGrafter"/>
</dbReference>
<dbReference type="GO" id="GO:0007032">
    <property type="term" value="P:endosome organization"/>
    <property type="evidence" value="ECO:0007669"/>
    <property type="project" value="TreeGrafter"/>
</dbReference>
<dbReference type="GO" id="GO:0031902">
    <property type="term" value="C:late endosome membrane"/>
    <property type="evidence" value="ECO:0007669"/>
    <property type="project" value="UniProtKB-SubCell"/>
</dbReference>
<name>B3MTK7_DROAN</name>
<evidence type="ECO:0000313" key="8">
    <source>
        <dbReference type="EMBL" id="EDV30138.1"/>
    </source>
</evidence>
<evidence type="ECO:0000259" key="7">
    <source>
        <dbReference type="PROSITE" id="PS50089"/>
    </source>
</evidence>
<dbReference type="FunCoup" id="B3MTK7">
    <property type="interactions" value="1111"/>
</dbReference>
<dbReference type="Pfam" id="PF23341">
    <property type="entry name" value="PEP5_VPS11_N"/>
    <property type="match status" value="1"/>
</dbReference>
<dbReference type="PANTHER" id="PTHR23323">
    <property type="entry name" value="VACUOLAR PROTEIN SORTING-ASSOCIATED PROTEIN"/>
    <property type="match status" value="1"/>
</dbReference>
<organism evidence="8 9">
    <name type="scientific">Drosophila ananassae</name>
    <name type="common">Fruit fly</name>
    <dbReference type="NCBI Taxonomy" id="7217"/>
    <lineage>
        <taxon>Eukaryota</taxon>
        <taxon>Metazoa</taxon>
        <taxon>Ecdysozoa</taxon>
        <taxon>Arthropoda</taxon>
        <taxon>Hexapoda</taxon>
        <taxon>Insecta</taxon>
        <taxon>Pterygota</taxon>
        <taxon>Neoptera</taxon>
        <taxon>Endopterygota</taxon>
        <taxon>Diptera</taxon>
        <taxon>Brachycera</taxon>
        <taxon>Muscomorpha</taxon>
        <taxon>Ephydroidea</taxon>
        <taxon>Drosophilidae</taxon>
        <taxon>Drosophila</taxon>
        <taxon>Sophophora</taxon>
    </lineage>
</organism>
<dbReference type="GO" id="GO:0030674">
    <property type="term" value="F:protein-macromolecule adaptor activity"/>
    <property type="evidence" value="ECO:0007669"/>
    <property type="project" value="TreeGrafter"/>
</dbReference>
<dbReference type="InterPro" id="IPR057307">
    <property type="entry name" value="PEP5_VPS11_N"/>
</dbReference>
<keyword evidence="2" id="KW-0479">Metal-binding</keyword>
<dbReference type="KEGG" id="dan:6502724"/>
<dbReference type="Gene3D" id="3.30.40.10">
    <property type="entry name" value="Zinc/RING finger domain, C3HC4 (zinc finger)"/>
    <property type="match status" value="1"/>
</dbReference>
<evidence type="ECO:0000256" key="4">
    <source>
        <dbReference type="ARBA" id="ARBA00022833"/>
    </source>
</evidence>
<dbReference type="PANTHER" id="PTHR23323:SF24">
    <property type="entry name" value="VACUOLAR PROTEIN SORTING-ASSOCIATED PROTEIN 11 HOMOLOG"/>
    <property type="match status" value="1"/>
</dbReference>
<evidence type="ECO:0000256" key="6">
    <source>
        <dbReference type="PROSITE-ProRule" id="PRU00175"/>
    </source>
</evidence>
<keyword evidence="3 6" id="KW-0863">Zinc-finger</keyword>
<dbReference type="CTD" id="55823"/>
<evidence type="ECO:0000313" key="9">
    <source>
        <dbReference type="Proteomes" id="UP000007801"/>
    </source>
</evidence>
<dbReference type="InterPro" id="IPR001841">
    <property type="entry name" value="Znf_RING"/>
</dbReference>
<keyword evidence="4" id="KW-0862">Zinc</keyword>
<dbReference type="InterPro" id="IPR013083">
    <property type="entry name" value="Znf_RING/FYVE/PHD"/>
</dbReference>
<dbReference type="HOGENOM" id="CLU_387936_0_0_1"/>
<dbReference type="GO" id="GO:0030897">
    <property type="term" value="C:HOPS complex"/>
    <property type="evidence" value="ECO:0007669"/>
    <property type="project" value="TreeGrafter"/>
</dbReference>
<keyword evidence="9" id="KW-1185">Reference proteome</keyword>
<accession>B3MTK7</accession>
<dbReference type="SUPFAM" id="SSF57850">
    <property type="entry name" value="RING/U-box"/>
    <property type="match status" value="1"/>
</dbReference>
<gene>
    <name evidence="8" type="primary">Dana\GF19992</name>
    <name evidence="8" type="synonym">dana_GLEANR_22397</name>
    <name evidence="8" type="ORF">GF19992</name>
</gene>
<dbReference type="GO" id="GO:0048284">
    <property type="term" value="P:organelle fusion"/>
    <property type="evidence" value="ECO:0007669"/>
    <property type="project" value="TreeGrafter"/>
</dbReference>
<evidence type="ECO:0000256" key="1">
    <source>
        <dbReference type="ARBA" id="ARBA00004492"/>
    </source>
</evidence>
<protein>
    <recommendedName>
        <fullName evidence="7">RING-type domain-containing protein</fullName>
    </recommendedName>
</protein>
<proteinExistence type="predicted"/>
<dbReference type="GO" id="GO:0008270">
    <property type="term" value="F:zinc ion binding"/>
    <property type="evidence" value="ECO:0007669"/>
    <property type="project" value="UniProtKB-KW"/>
</dbReference>
<dbReference type="Proteomes" id="UP000007801">
    <property type="component" value="Unassembled WGS sequence"/>
</dbReference>
<dbReference type="OMA" id="SVLEWKK"/>
<evidence type="ECO:0000256" key="3">
    <source>
        <dbReference type="ARBA" id="ARBA00022771"/>
    </source>
</evidence>
<evidence type="ECO:0000256" key="5">
    <source>
        <dbReference type="ARBA" id="ARBA00023136"/>
    </source>
</evidence>
<dbReference type="eggNOG" id="KOG2114">
    <property type="taxonomic scope" value="Eukaryota"/>
</dbReference>
<reference evidence="8 9" key="1">
    <citation type="journal article" date="2007" name="Nature">
        <title>Evolution of genes and genomes on the Drosophila phylogeny.</title>
        <authorList>
            <consortium name="Drosophila 12 Genomes Consortium"/>
            <person name="Clark A.G."/>
            <person name="Eisen M.B."/>
            <person name="Smith D.R."/>
            <person name="Bergman C.M."/>
            <person name="Oliver B."/>
            <person name="Markow T.A."/>
            <person name="Kaufman T.C."/>
            <person name="Kellis M."/>
            <person name="Gelbart W."/>
            <person name="Iyer V.N."/>
            <person name="Pollard D.A."/>
            <person name="Sackton T.B."/>
            <person name="Larracuente A.M."/>
            <person name="Singh N.D."/>
            <person name="Abad J.P."/>
            <person name="Abt D.N."/>
            <person name="Adryan B."/>
            <person name="Aguade M."/>
            <person name="Akashi H."/>
            <person name="Anderson W.W."/>
            <person name="Aquadro C.F."/>
            <person name="Ardell D.H."/>
            <person name="Arguello R."/>
            <person name="Artieri C.G."/>
            <person name="Barbash D.A."/>
            <person name="Barker D."/>
            <person name="Barsanti P."/>
            <person name="Batterham P."/>
            <person name="Batzoglou S."/>
            <person name="Begun D."/>
            <person name="Bhutkar A."/>
            <person name="Blanco E."/>
            <person name="Bosak S.A."/>
            <person name="Bradley R.K."/>
            <person name="Brand A.D."/>
            <person name="Brent M.R."/>
            <person name="Brooks A.N."/>
            <person name="Brown R.H."/>
            <person name="Butlin R.K."/>
            <person name="Caggese C."/>
            <person name="Calvi B.R."/>
            <person name="Bernardo de Carvalho A."/>
            <person name="Caspi A."/>
            <person name="Castrezana S."/>
            <person name="Celniker S.E."/>
            <person name="Chang J.L."/>
            <person name="Chapple C."/>
            <person name="Chatterji S."/>
            <person name="Chinwalla A."/>
            <person name="Civetta A."/>
            <person name="Clifton S.W."/>
            <person name="Comeron J.M."/>
            <person name="Costello J.C."/>
            <person name="Coyne J.A."/>
            <person name="Daub J."/>
            <person name="David R.G."/>
            <person name="Delcher A.L."/>
            <person name="Delehaunty K."/>
            <person name="Do C.B."/>
            <person name="Ebling H."/>
            <person name="Edwards K."/>
            <person name="Eickbush T."/>
            <person name="Evans J.D."/>
            <person name="Filipski A."/>
            <person name="Findeiss S."/>
            <person name="Freyhult E."/>
            <person name="Fulton L."/>
            <person name="Fulton R."/>
            <person name="Garcia A.C."/>
            <person name="Gardiner A."/>
            <person name="Garfield D.A."/>
            <person name="Garvin B.E."/>
            <person name="Gibson G."/>
            <person name="Gilbert D."/>
            <person name="Gnerre S."/>
            <person name="Godfrey J."/>
            <person name="Good R."/>
            <person name="Gotea V."/>
            <person name="Gravely B."/>
            <person name="Greenberg A.J."/>
            <person name="Griffiths-Jones S."/>
            <person name="Gross S."/>
            <person name="Guigo R."/>
            <person name="Gustafson E.A."/>
            <person name="Haerty W."/>
            <person name="Hahn M.W."/>
            <person name="Halligan D.L."/>
            <person name="Halpern A.L."/>
            <person name="Halter G.M."/>
            <person name="Han M.V."/>
            <person name="Heger A."/>
            <person name="Hillier L."/>
            <person name="Hinrichs A.S."/>
            <person name="Holmes I."/>
            <person name="Hoskins R.A."/>
            <person name="Hubisz M.J."/>
            <person name="Hultmark D."/>
            <person name="Huntley M.A."/>
            <person name="Jaffe D.B."/>
            <person name="Jagadeeshan S."/>
            <person name="Jeck W.R."/>
            <person name="Johnson J."/>
            <person name="Jones C.D."/>
            <person name="Jordan W.C."/>
            <person name="Karpen G.H."/>
            <person name="Kataoka E."/>
            <person name="Keightley P.D."/>
            <person name="Kheradpour P."/>
            <person name="Kirkness E.F."/>
            <person name="Koerich L.B."/>
            <person name="Kristiansen K."/>
            <person name="Kudrna D."/>
            <person name="Kulathinal R.J."/>
            <person name="Kumar S."/>
            <person name="Kwok R."/>
            <person name="Lander E."/>
            <person name="Langley C.H."/>
            <person name="Lapoint R."/>
            <person name="Lazzaro B.P."/>
            <person name="Lee S.J."/>
            <person name="Levesque L."/>
            <person name="Li R."/>
            <person name="Lin C.F."/>
            <person name="Lin M.F."/>
            <person name="Lindblad-Toh K."/>
            <person name="Llopart A."/>
            <person name="Long M."/>
            <person name="Low L."/>
            <person name="Lozovsky E."/>
            <person name="Lu J."/>
            <person name="Luo M."/>
            <person name="Machado C.A."/>
            <person name="Makalowski W."/>
            <person name="Marzo M."/>
            <person name="Matsuda M."/>
            <person name="Matzkin L."/>
            <person name="McAllister B."/>
            <person name="McBride C.S."/>
            <person name="McKernan B."/>
            <person name="McKernan K."/>
            <person name="Mendez-Lago M."/>
            <person name="Minx P."/>
            <person name="Mollenhauer M.U."/>
            <person name="Montooth K."/>
            <person name="Mount S.M."/>
            <person name="Mu X."/>
            <person name="Myers E."/>
            <person name="Negre B."/>
            <person name="Newfeld S."/>
            <person name="Nielsen R."/>
            <person name="Noor M.A."/>
            <person name="O'Grady P."/>
            <person name="Pachter L."/>
            <person name="Papaceit M."/>
            <person name="Parisi M.J."/>
            <person name="Parisi M."/>
            <person name="Parts L."/>
            <person name="Pedersen J.S."/>
            <person name="Pesole G."/>
            <person name="Phillippy A.M."/>
            <person name="Ponting C.P."/>
            <person name="Pop M."/>
            <person name="Porcelli D."/>
            <person name="Powell J.R."/>
            <person name="Prohaska S."/>
            <person name="Pruitt K."/>
            <person name="Puig M."/>
            <person name="Quesneville H."/>
            <person name="Ram K.R."/>
            <person name="Rand D."/>
            <person name="Rasmussen M.D."/>
            <person name="Reed L.K."/>
            <person name="Reenan R."/>
            <person name="Reily A."/>
            <person name="Remington K.A."/>
            <person name="Rieger T.T."/>
            <person name="Ritchie M.G."/>
            <person name="Robin C."/>
            <person name="Rogers Y.H."/>
            <person name="Rohde C."/>
            <person name="Rozas J."/>
            <person name="Rubenfield M.J."/>
            <person name="Ruiz A."/>
            <person name="Russo S."/>
            <person name="Salzberg S.L."/>
            <person name="Sanchez-Gracia A."/>
            <person name="Saranga D.J."/>
            <person name="Sato H."/>
            <person name="Schaeffer S.W."/>
            <person name="Schatz M.C."/>
            <person name="Schlenke T."/>
            <person name="Schwartz R."/>
            <person name="Segarra C."/>
            <person name="Singh R.S."/>
            <person name="Sirot L."/>
            <person name="Sirota M."/>
            <person name="Sisneros N.B."/>
            <person name="Smith C.D."/>
            <person name="Smith T.F."/>
            <person name="Spieth J."/>
            <person name="Stage D.E."/>
            <person name="Stark A."/>
            <person name="Stephan W."/>
            <person name="Strausberg R.L."/>
            <person name="Strempel S."/>
            <person name="Sturgill D."/>
            <person name="Sutton G."/>
            <person name="Sutton G.G."/>
            <person name="Tao W."/>
            <person name="Teichmann S."/>
            <person name="Tobari Y.N."/>
            <person name="Tomimura Y."/>
            <person name="Tsolas J.M."/>
            <person name="Valente V.L."/>
            <person name="Venter E."/>
            <person name="Venter J.C."/>
            <person name="Vicario S."/>
            <person name="Vieira F.G."/>
            <person name="Vilella A.J."/>
            <person name="Villasante A."/>
            <person name="Walenz B."/>
            <person name="Wang J."/>
            <person name="Wasserman M."/>
            <person name="Watts T."/>
            <person name="Wilson D."/>
            <person name="Wilson R.K."/>
            <person name="Wing R.A."/>
            <person name="Wolfner M.F."/>
            <person name="Wong A."/>
            <person name="Wong G.K."/>
            <person name="Wu C.I."/>
            <person name="Wu G."/>
            <person name="Yamamoto D."/>
            <person name="Yang H.P."/>
            <person name="Yang S.P."/>
            <person name="Yorke J.A."/>
            <person name="Yoshida K."/>
            <person name="Zdobnov E."/>
            <person name="Zhang P."/>
            <person name="Zhang Y."/>
            <person name="Zimin A.V."/>
            <person name="Baldwin J."/>
            <person name="Abdouelleil A."/>
            <person name="Abdulkadir J."/>
            <person name="Abebe A."/>
            <person name="Abera B."/>
            <person name="Abreu J."/>
            <person name="Acer S.C."/>
            <person name="Aftuck L."/>
            <person name="Alexander A."/>
            <person name="An P."/>
            <person name="Anderson E."/>
            <person name="Anderson S."/>
            <person name="Arachi H."/>
            <person name="Azer M."/>
            <person name="Bachantsang P."/>
            <person name="Barry A."/>
            <person name="Bayul T."/>
            <person name="Berlin A."/>
            <person name="Bessette D."/>
            <person name="Bloom T."/>
            <person name="Blye J."/>
            <person name="Boguslavskiy L."/>
            <person name="Bonnet C."/>
            <person name="Boukhgalter B."/>
            <person name="Bourzgui I."/>
            <person name="Brown A."/>
            <person name="Cahill P."/>
            <person name="Channer S."/>
            <person name="Cheshatsang Y."/>
            <person name="Chuda L."/>
            <person name="Citroen M."/>
            <person name="Collymore A."/>
            <person name="Cooke P."/>
            <person name="Costello M."/>
            <person name="D'Aco K."/>
            <person name="Daza R."/>
            <person name="De Haan G."/>
            <person name="DeGray S."/>
            <person name="DeMaso C."/>
            <person name="Dhargay N."/>
            <person name="Dooley K."/>
            <person name="Dooley E."/>
            <person name="Doricent M."/>
            <person name="Dorje P."/>
            <person name="Dorjee K."/>
            <person name="Dupes A."/>
            <person name="Elong R."/>
            <person name="Falk J."/>
            <person name="Farina A."/>
            <person name="Faro S."/>
            <person name="Ferguson D."/>
            <person name="Fisher S."/>
            <person name="Foley C.D."/>
            <person name="Franke A."/>
            <person name="Friedrich D."/>
            <person name="Gadbois L."/>
            <person name="Gearin G."/>
            <person name="Gearin C.R."/>
            <person name="Giannoukos G."/>
            <person name="Goode T."/>
            <person name="Graham J."/>
            <person name="Grandbois E."/>
            <person name="Grewal S."/>
            <person name="Gyaltsen K."/>
            <person name="Hafez N."/>
            <person name="Hagos B."/>
            <person name="Hall J."/>
            <person name="Henson C."/>
            <person name="Hollinger A."/>
            <person name="Honan T."/>
            <person name="Huard M.D."/>
            <person name="Hughes L."/>
            <person name="Hurhula B."/>
            <person name="Husby M.E."/>
            <person name="Kamat A."/>
            <person name="Kanga B."/>
            <person name="Kashin S."/>
            <person name="Khazanovich D."/>
            <person name="Kisner P."/>
            <person name="Lance K."/>
            <person name="Lara M."/>
            <person name="Lee W."/>
            <person name="Lennon N."/>
            <person name="Letendre F."/>
            <person name="LeVine R."/>
            <person name="Lipovsky A."/>
            <person name="Liu X."/>
            <person name="Liu J."/>
            <person name="Liu S."/>
            <person name="Lokyitsang T."/>
            <person name="Lokyitsang Y."/>
            <person name="Lubonja R."/>
            <person name="Lui A."/>
            <person name="MacDonald P."/>
            <person name="Magnisalis V."/>
            <person name="Maru K."/>
            <person name="Matthews C."/>
            <person name="McCusker W."/>
            <person name="McDonough S."/>
            <person name="Mehta T."/>
            <person name="Meldrim J."/>
            <person name="Meneus L."/>
            <person name="Mihai O."/>
            <person name="Mihalev A."/>
            <person name="Mihova T."/>
            <person name="Mittelman R."/>
            <person name="Mlenga V."/>
            <person name="Montmayeur A."/>
            <person name="Mulrain L."/>
            <person name="Navidi A."/>
            <person name="Naylor J."/>
            <person name="Negash T."/>
            <person name="Nguyen T."/>
            <person name="Nguyen N."/>
            <person name="Nicol R."/>
            <person name="Norbu C."/>
            <person name="Norbu N."/>
            <person name="Novod N."/>
            <person name="O'Neill B."/>
            <person name="Osman S."/>
            <person name="Markiewicz E."/>
            <person name="Oyono O.L."/>
            <person name="Patti C."/>
            <person name="Phunkhang P."/>
            <person name="Pierre F."/>
            <person name="Priest M."/>
            <person name="Raghuraman S."/>
            <person name="Rege F."/>
            <person name="Reyes R."/>
            <person name="Rise C."/>
            <person name="Rogov P."/>
            <person name="Ross K."/>
            <person name="Ryan E."/>
            <person name="Settipalli S."/>
            <person name="Shea T."/>
            <person name="Sherpa N."/>
            <person name="Shi L."/>
            <person name="Shih D."/>
            <person name="Sparrow T."/>
            <person name="Spaulding J."/>
            <person name="Stalker J."/>
            <person name="Stange-Thomann N."/>
            <person name="Stavropoulos S."/>
            <person name="Stone C."/>
            <person name="Strader C."/>
            <person name="Tesfaye S."/>
            <person name="Thomson T."/>
            <person name="Thoulutsang Y."/>
            <person name="Thoulutsang D."/>
            <person name="Topham K."/>
            <person name="Topping I."/>
            <person name="Tsamla T."/>
            <person name="Vassiliev H."/>
            <person name="Vo A."/>
            <person name="Wangchuk T."/>
            <person name="Wangdi T."/>
            <person name="Weiand M."/>
            <person name="Wilkinson J."/>
            <person name="Wilson A."/>
            <person name="Yadav S."/>
            <person name="Young G."/>
            <person name="Yu Q."/>
            <person name="Zembek L."/>
            <person name="Zhong D."/>
            <person name="Zimmer A."/>
            <person name="Zwirko Z."/>
            <person name="Jaffe D.B."/>
            <person name="Alvarez P."/>
            <person name="Brockman W."/>
            <person name="Butler J."/>
            <person name="Chin C."/>
            <person name="Gnerre S."/>
            <person name="Grabherr M."/>
            <person name="Kleber M."/>
            <person name="Mauceli E."/>
            <person name="MacCallum I."/>
        </authorList>
    </citation>
    <scope>NUCLEOTIDE SEQUENCE [LARGE SCALE GENOMIC DNA]</scope>
    <source>
        <strain evidence="9">Tucson 14024-0371.13</strain>
    </source>
</reference>
<keyword evidence="5" id="KW-0472">Membrane</keyword>
<sequence>MDMIVSEWKKVDLFDIAELSYLKCLTDSDIACYCCNVTTQNGEPKVTVVFCEKSGLIYISSKLDLIKFKGKLRQKAANFCALTSSNLLAIVTQDTNFGSNIDLYDLRRLIKGDEAPLFAWAYVDVSCKISCINVETIDDNFLALGLGLENGDILLHYGKIIPSTSLNMRRYSISENPINGLYFDINKQRSNTQTCNMYASCSIGVISFFLKDNSEIVTNFQIGNEKGHYNDFCTIRKSEDGKMEESMFVVGRDDAVYCYTRDGRGPCFAIEGKKKFISWVGQYLFVAINSTQFPNRNQITSLIVVDTYNKVVVLVKQVENFLCAICGFEFAYITKSKDSNVMVLNIIKQYDLNKKVRLLIEKNMYEIALSSLNYEDYAYSFDAAYIRFLYGNYLLLKGDVESAVNKYIKTIGFTKPSSVISKLLYMRYNENLIDYLSEVEKIKPSKTVRKLHEFCLNSRHLNDEINQLKFLFDSKELESLLKHYQGFQQISNLPTKYFKPANQNYKYGKEDFINHLFNEDIPKDSTFPRSSELATNLNKSLLMAFKSACTNESNLLLKIKPIVVEKSERFKVESTNEKGAIKYLNTKMKSTKYKLLSFTHNPIEFRNDTCDICGETLGSQSIYFLCQHSFHKECLNYRALKYKDLVCVTCAGGKYSLLDEKSSVQFLSESFDIVIRISKLFSLGIKKGESGIEKIISLNGMVKGYGSMHLNI</sequence>
<evidence type="ECO:0000256" key="2">
    <source>
        <dbReference type="ARBA" id="ARBA00022723"/>
    </source>
</evidence>
<dbReference type="GO" id="GO:0007033">
    <property type="term" value="P:vacuole organization"/>
    <property type="evidence" value="ECO:0007669"/>
    <property type="project" value="TreeGrafter"/>
</dbReference>